<dbReference type="InterPro" id="IPR018253">
    <property type="entry name" value="DnaJ_domain_CS"/>
</dbReference>
<dbReference type="eggNOG" id="KOG0712">
    <property type="taxonomic scope" value="Eukaryota"/>
</dbReference>
<evidence type="ECO:0000256" key="4">
    <source>
        <dbReference type="ARBA" id="ARBA00022833"/>
    </source>
</evidence>
<dbReference type="InterPro" id="IPR002939">
    <property type="entry name" value="DnaJ_C"/>
</dbReference>
<gene>
    <name evidence="10" type="ORF">FOMPIDRAFT_1038836</name>
</gene>
<dbReference type="Gene3D" id="2.60.260.20">
    <property type="entry name" value="Urease metallochaperone UreE, N-terminal domain"/>
    <property type="match status" value="2"/>
</dbReference>
<evidence type="ECO:0000256" key="6">
    <source>
        <dbReference type="PROSITE-ProRule" id="PRU00546"/>
    </source>
</evidence>
<evidence type="ECO:0000256" key="2">
    <source>
        <dbReference type="ARBA" id="ARBA00022737"/>
    </source>
</evidence>
<proteinExistence type="inferred from homology"/>
<dbReference type="InParanoid" id="S8DLY2"/>
<evidence type="ECO:0008006" key="12">
    <source>
        <dbReference type="Google" id="ProtNLM"/>
    </source>
</evidence>
<keyword evidence="2" id="KW-0677">Repeat</keyword>
<dbReference type="InterPro" id="IPR001305">
    <property type="entry name" value="HSP_DnaJ_Cys-rich_dom"/>
</dbReference>
<dbReference type="Gene3D" id="2.10.230.10">
    <property type="entry name" value="Heat shock protein DnaJ, cysteine-rich domain"/>
    <property type="match status" value="1"/>
</dbReference>
<evidence type="ECO:0000313" key="10">
    <source>
        <dbReference type="EMBL" id="EPS94491.1"/>
    </source>
</evidence>
<keyword evidence="5" id="KW-0143">Chaperone</keyword>
<dbReference type="InterPro" id="IPR036869">
    <property type="entry name" value="J_dom_sf"/>
</dbReference>
<dbReference type="GO" id="GO:0051082">
    <property type="term" value="F:unfolded protein binding"/>
    <property type="evidence" value="ECO:0007669"/>
    <property type="project" value="InterPro"/>
</dbReference>
<dbReference type="GO" id="GO:0008270">
    <property type="term" value="F:zinc ion binding"/>
    <property type="evidence" value="ECO:0007669"/>
    <property type="project" value="UniProtKB-KW"/>
</dbReference>
<reference evidence="10 11" key="1">
    <citation type="journal article" date="2012" name="Science">
        <title>The Paleozoic origin of enzymatic lignin decomposition reconstructed from 31 fungal genomes.</title>
        <authorList>
            <person name="Floudas D."/>
            <person name="Binder M."/>
            <person name="Riley R."/>
            <person name="Barry K."/>
            <person name="Blanchette R.A."/>
            <person name="Henrissat B."/>
            <person name="Martinez A.T."/>
            <person name="Otillar R."/>
            <person name="Spatafora J.W."/>
            <person name="Yadav J.S."/>
            <person name="Aerts A."/>
            <person name="Benoit I."/>
            <person name="Boyd A."/>
            <person name="Carlson A."/>
            <person name="Copeland A."/>
            <person name="Coutinho P.M."/>
            <person name="de Vries R.P."/>
            <person name="Ferreira P."/>
            <person name="Findley K."/>
            <person name="Foster B."/>
            <person name="Gaskell J."/>
            <person name="Glotzer D."/>
            <person name="Gorecki P."/>
            <person name="Heitman J."/>
            <person name="Hesse C."/>
            <person name="Hori C."/>
            <person name="Igarashi K."/>
            <person name="Jurgens J.A."/>
            <person name="Kallen N."/>
            <person name="Kersten P."/>
            <person name="Kohler A."/>
            <person name="Kuees U."/>
            <person name="Kumar T.K.A."/>
            <person name="Kuo A."/>
            <person name="LaButti K."/>
            <person name="Larrondo L.F."/>
            <person name="Lindquist E."/>
            <person name="Ling A."/>
            <person name="Lombard V."/>
            <person name="Lucas S."/>
            <person name="Lundell T."/>
            <person name="Martin R."/>
            <person name="McLaughlin D.J."/>
            <person name="Morgenstern I."/>
            <person name="Morin E."/>
            <person name="Murat C."/>
            <person name="Nagy L.G."/>
            <person name="Nolan M."/>
            <person name="Ohm R.A."/>
            <person name="Patyshakuliyeva A."/>
            <person name="Rokas A."/>
            <person name="Ruiz-Duenas F.J."/>
            <person name="Sabat G."/>
            <person name="Salamov A."/>
            <person name="Samejima M."/>
            <person name="Schmutz J."/>
            <person name="Slot J.C."/>
            <person name="St John F."/>
            <person name="Stenlid J."/>
            <person name="Sun H."/>
            <person name="Sun S."/>
            <person name="Syed K."/>
            <person name="Tsang A."/>
            <person name="Wiebenga A."/>
            <person name="Young D."/>
            <person name="Pisabarro A."/>
            <person name="Eastwood D.C."/>
            <person name="Martin F."/>
            <person name="Cullen D."/>
            <person name="Grigoriev I.V."/>
            <person name="Hibbett D.S."/>
        </authorList>
    </citation>
    <scope>NUCLEOTIDE SEQUENCE</scope>
    <source>
        <strain evidence="11">FP-58527</strain>
    </source>
</reference>
<dbReference type="FunCoup" id="S8DLY2">
    <property type="interactions" value="259"/>
</dbReference>
<dbReference type="HOGENOM" id="CLU_017633_0_2_1"/>
<keyword evidence="3 6" id="KW-0863">Zinc-finger</keyword>
<dbReference type="CDD" id="cd10719">
    <property type="entry name" value="DnaJ_zf"/>
    <property type="match status" value="1"/>
</dbReference>
<feature type="zinc finger region" description="CR-type" evidence="6">
    <location>
        <begin position="138"/>
        <end position="221"/>
    </location>
</feature>
<dbReference type="InterPro" id="IPR036410">
    <property type="entry name" value="HSP_DnaJ_Cys-rich_dom_sf"/>
</dbReference>
<accession>S8DLY2</accession>
<evidence type="ECO:0000256" key="1">
    <source>
        <dbReference type="ARBA" id="ARBA00022723"/>
    </source>
</evidence>
<feature type="chain" id="PRO_5004549628" description="DnaJ-domain-containing protein" evidence="7">
    <location>
        <begin position="20"/>
        <end position="370"/>
    </location>
</feature>
<feature type="domain" description="CR-type" evidence="9">
    <location>
        <begin position="138"/>
        <end position="221"/>
    </location>
</feature>
<dbReference type="GO" id="GO:0030544">
    <property type="term" value="F:Hsp70 protein binding"/>
    <property type="evidence" value="ECO:0007669"/>
    <property type="project" value="InterPro"/>
</dbReference>
<dbReference type="GO" id="GO:0005524">
    <property type="term" value="F:ATP binding"/>
    <property type="evidence" value="ECO:0007669"/>
    <property type="project" value="InterPro"/>
</dbReference>
<dbReference type="InterPro" id="IPR008971">
    <property type="entry name" value="HSP40/DnaJ_pept-bd"/>
</dbReference>
<dbReference type="SUPFAM" id="SSF49493">
    <property type="entry name" value="HSP40/DnaJ peptide-binding domain"/>
    <property type="match status" value="2"/>
</dbReference>
<dbReference type="SMART" id="SM00271">
    <property type="entry name" value="DnaJ"/>
    <property type="match status" value="1"/>
</dbReference>
<evidence type="ECO:0000256" key="7">
    <source>
        <dbReference type="SAM" id="SignalP"/>
    </source>
</evidence>
<keyword evidence="4 6" id="KW-0862">Zinc</keyword>
<name>S8DLY2_FOMSC</name>
<keyword evidence="7" id="KW-0732">Signal</keyword>
<dbReference type="HAMAP" id="MF_01152">
    <property type="entry name" value="DnaJ"/>
    <property type="match status" value="1"/>
</dbReference>
<evidence type="ECO:0000259" key="8">
    <source>
        <dbReference type="PROSITE" id="PS50076"/>
    </source>
</evidence>
<dbReference type="PROSITE" id="PS51188">
    <property type="entry name" value="ZF_CR"/>
    <property type="match status" value="1"/>
</dbReference>
<dbReference type="SUPFAM" id="SSF57938">
    <property type="entry name" value="DnaJ/Hsp40 cysteine-rich domain"/>
    <property type="match status" value="1"/>
</dbReference>
<dbReference type="InterPro" id="IPR012724">
    <property type="entry name" value="DnaJ"/>
</dbReference>
<evidence type="ECO:0000313" key="11">
    <source>
        <dbReference type="Proteomes" id="UP000015241"/>
    </source>
</evidence>
<dbReference type="FunFam" id="2.10.230.10:FF:000002">
    <property type="entry name" value="Molecular chaperone DnaJ"/>
    <property type="match status" value="1"/>
</dbReference>
<keyword evidence="11" id="KW-1185">Reference proteome</keyword>
<dbReference type="CDD" id="cd10747">
    <property type="entry name" value="DnaJ_C"/>
    <property type="match status" value="1"/>
</dbReference>
<dbReference type="PANTHER" id="PTHR43888">
    <property type="entry name" value="DNAJ-LIKE-2, ISOFORM A-RELATED"/>
    <property type="match status" value="1"/>
</dbReference>
<dbReference type="EMBL" id="KE504231">
    <property type="protein sequence ID" value="EPS94491.1"/>
    <property type="molecule type" value="Genomic_DNA"/>
</dbReference>
<dbReference type="SUPFAM" id="SSF46565">
    <property type="entry name" value="Chaperone J-domain"/>
    <property type="match status" value="1"/>
</dbReference>
<dbReference type="AlphaFoldDB" id="S8DLY2"/>
<dbReference type="InterPro" id="IPR044713">
    <property type="entry name" value="DNJA1/2-like"/>
</dbReference>
<protein>
    <recommendedName>
        <fullName evidence="12">DnaJ-domain-containing protein</fullName>
    </recommendedName>
</protein>
<dbReference type="Pfam" id="PF00684">
    <property type="entry name" value="DnaJ_CXXCXGXG"/>
    <property type="match status" value="1"/>
</dbReference>
<feature type="domain" description="J" evidence="8">
    <location>
        <begin position="21"/>
        <end position="85"/>
    </location>
</feature>
<sequence>MWFSWVLLCVSLLAVLAEAADLYKALELTKSASEQDIRKAYKRLSRKYHPDRNQKPGAEEKFIEIAHAYEILSDPEKKQIYDRYGEEGLKEGARQHGNPFDLFQSFFGGGFSQQQQQVRRGPNAHFDVEVTLADVYTGANIDLPVRKRILCDHCRGSGAASSADVHTCPACNGAGVQVVRQQIMPGMYTQSQVTCSHCGGRGSVVTRACPHCGGAKVLEHTQVYAVEVPKGAPEGWETVLEGEADESPDWEPGDVVLRIKSGKDKGSWRRKESSLYWKETIGVGEALLGFERNLTHLDGHVVHIKRDVVTQPGFVEVVKGEGMPIHEHEHSHGDLYVEYTVVLPKEVSPEKKRQLVKVFHDTEDGHKDEL</sequence>
<dbReference type="Gene3D" id="1.10.287.110">
    <property type="entry name" value="DnaJ domain"/>
    <property type="match status" value="1"/>
</dbReference>
<keyword evidence="1 6" id="KW-0479">Metal-binding</keyword>
<dbReference type="STRING" id="743788.S8DLY2"/>
<dbReference type="PROSITE" id="PS50076">
    <property type="entry name" value="DNAJ_2"/>
    <property type="match status" value="1"/>
</dbReference>
<dbReference type="InterPro" id="IPR001623">
    <property type="entry name" value="DnaJ_domain"/>
</dbReference>
<dbReference type="PRINTS" id="PR00625">
    <property type="entry name" value="JDOMAIN"/>
</dbReference>
<dbReference type="Proteomes" id="UP000015241">
    <property type="component" value="Unassembled WGS sequence"/>
</dbReference>
<evidence type="ECO:0000256" key="3">
    <source>
        <dbReference type="ARBA" id="ARBA00022771"/>
    </source>
</evidence>
<dbReference type="Pfam" id="PF00226">
    <property type="entry name" value="DnaJ"/>
    <property type="match status" value="1"/>
</dbReference>
<evidence type="ECO:0000256" key="5">
    <source>
        <dbReference type="ARBA" id="ARBA00023186"/>
    </source>
</evidence>
<dbReference type="FunFam" id="2.60.260.20:FF:000013">
    <property type="entry name" value="DnaJ subfamily B member 11"/>
    <property type="match status" value="1"/>
</dbReference>
<dbReference type="Pfam" id="PF01556">
    <property type="entry name" value="DnaJ_C"/>
    <property type="match status" value="1"/>
</dbReference>
<dbReference type="CDD" id="cd06257">
    <property type="entry name" value="DnaJ"/>
    <property type="match status" value="1"/>
</dbReference>
<organism evidence="10 11">
    <name type="scientific">Fomitopsis schrenkii</name>
    <name type="common">Brown rot fungus</name>
    <dbReference type="NCBI Taxonomy" id="2126942"/>
    <lineage>
        <taxon>Eukaryota</taxon>
        <taxon>Fungi</taxon>
        <taxon>Dikarya</taxon>
        <taxon>Basidiomycota</taxon>
        <taxon>Agaricomycotina</taxon>
        <taxon>Agaricomycetes</taxon>
        <taxon>Polyporales</taxon>
        <taxon>Fomitopsis</taxon>
    </lineage>
</organism>
<dbReference type="OrthoDB" id="550424at2759"/>
<dbReference type="PROSITE" id="PS00636">
    <property type="entry name" value="DNAJ_1"/>
    <property type="match status" value="1"/>
</dbReference>
<dbReference type="GO" id="GO:0006457">
    <property type="term" value="P:protein folding"/>
    <property type="evidence" value="ECO:0007669"/>
    <property type="project" value="InterPro"/>
</dbReference>
<feature type="signal peptide" evidence="7">
    <location>
        <begin position="1"/>
        <end position="19"/>
    </location>
</feature>
<evidence type="ECO:0000259" key="9">
    <source>
        <dbReference type="PROSITE" id="PS51188"/>
    </source>
</evidence>
<dbReference type="GO" id="GO:0009408">
    <property type="term" value="P:response to heat"/>
    <property type="evidence" value="ECO:0007669"/>
    <property type="project" value="InterPro"/>
</dbReference>